<sequence>MNPASMPQLNPSSTSFLENTPSGGISSIRPGRMGLARDPSTDSNVLSPTGGSSGLVGVASGDQANTQVYPPGISYLASTYTKTTTQSMPTNNIPINPIELIKPLKRKHGRRGMRNQKRRLGRT</sequence>
<evidence type="ECO:0000313" key="3">
    <source>
        <dbReference type="Proteomes" id="UP000001072"/>
    </source>
</evidence>
<dbReference type="RefSeq" id="XP_007407551.1">
    <property type="nucleotide sequence ID" value="XM_007407489.1"/>
</dbReference>
<organism evidence="3">
    <name type="scientific">Melampsora larici-populina (strain 98AG31 / pathotype 3-4-7)</name>
    <name type="common">Poplar leaf rust fungus</name>
    <dbReference type="NCBI Taxonomy" id="747676"/>
    <lineage>
        <taxon>Eukaryota</taxon>
        <taxon>Fungi</taxon>
        <taxon>Dikarya</taxon>
        <taxon>Basidiomycota</taxon>
        <taxon>Pucciniomycotina</taxon>
        <taxon>Pucciniomycetes</taxon>
        <taxon>Pucciniales</taxon>
        <taxon>Melampsoraceae</taxon>
        <taxon>Melampsora</taxon>
    </lineage>
</organism>
<proteinExistence type="predicted"/>
<dbReference type="InParanoid" id="F4REZ0"/>
<dbReference type="AlphaFoldDB" id="F4REZ0"/>
<feature type="region of interest" description="Disordered" evidence="1">
    <location>
        <begin position="1"/>
        <end position="67"/>
    </location>
</feature>
<dbReference type="KEGG" id="mlr:MELLADRAFT_104521"/>
<accession>F4REZ0</accession>
<reference evidence="3" key="1">
    <citation type="journal article" date="2011" name="Proc. Natl. Acad. Sci. U.S.A.">
        <title>Obligate biotrophy features unraveled by the genomic analysis of rust fungi.</title>
        <authorList>
            <person name="Duplessis S."/>
            <person name="Cuomo C.A."/>
            <person name="Lin Y.-C."/>
            <person name="Aerts A."/>
            <person name="Tisserant E."/>
            <person name="Veneault-Fourrey C."/>
            <person name="Joly D.L."/>
            <person name="Hacquard S."/>
            <person name="Amselem J."/>
            <person name="Cantarel B.L."/>
            <person name="Chiu R."/>
            <person name="Coutinho P.M."/>
            <person name="Feau N."/>
            <person name="Field M."/>
            <person name="Frey P."/>
            <person name="Gelhaye E."/>
            <person name="Goldberg J."/>
            <person name="Grabherr M.G."/>
            <person name="Kodira C.D."/>
            <person name="Kohler A."/>
            <person name="Kuees U."/>
            <person name="Lindquist E.A."/>
            <person name="Lucas S.M."/>
            <person name="Mago R."/>
            <person name="Mauceli E."/>
            <person name="Morin E."/>
            <person name="Murat C."/>
            <person name="Pangilinan J.L."/>
            <person name="Park R."/>
            <person name="Pearson M."/>
            <person name="Quesneville H."/>
            <person name="Rouhier N."/>
            <person name="Sakthikumar S."/>
            <person name="Salamov A.A."/>
            <person name="Schmutz J."/>
            <person name="Selles B."/>
            <person name="Shapiro H."/>
            <person name="Tanguay P."/>
            <person name="Tuskan G.A."/>
            <person name="Henrissat B."/>
            <person name="Van de Peer Y."/>
            <person name="Rouze P."/>
            <person name="Ellis J.G."/>
            <person name="Dodds P.N."/>
            <person name="Schein J.E."/>
            <person name="Zhong S."/>
            <person name="Hamelin R.C."/>
            <person name="Grigoriev I.V."/>
            <person name="Szabo L.J."/>
            <person name="Martin F."/>
        </authorList>
    </citation>
    <scope>NUCLEOTIDE SEQUENCE [LARGE SCALE GENOMIC DNA]</scope>
    <source>
        <strain evidence="3">98AG31 / pathotype 3-4-7</strain>
    </source>
</reference>
<name>F4REZ0_MELLP</name>
<dbReference type="EMBL" id="GL883098">
    <property type="protein sequence ID" value="EGG09191.1"/>
    <property type="molecule type" value="Genomic_DNA"/>
</dbReference>
<evidence type="ECO:0000256" key="1">
    <source>
        <dbReference type="SAM" id="MobiDB-lite"/>
    </source>
</evidence>
<protein>
    <submittedName>
        <fullName evidence="2">Uncharacterized protein</fullName>
    </submittedName>
</protein>
<evidence type="ECO:0000313" key="2">
    <source>
        <dbReference type="EMBL" id="EGG09191.1"/>
    </source>
</evidence>
<dbReference type="VEuPathDB" id="FungiDB:MELLADRAFT_104521"/>
<dbReference type="HOGENOM" id="CLU_2015777_0_0_1"/>
<feature type="compositionally biased region" description="Polar residues" evidence="1">
    <location>
        <begin position="1"/>
        <end position="25"/>
    </location>
</feature>
<feature type="region of interest" description="Disordered" evidence="1">
    <location>
        <begin position="103"/>
        <end position="123"/>
    </location>
</feature>
<dbReference type="Proteomes" id="UP000001072">
    <property type="component" value="Unassembled WGS sequence"/>
</dbReference>
<dbReference type="OrthoDB" id="2515990at2759"/>
<dbReference type="GeneID" id="18922296"/>
<gene>
    <name evidence="2" type="ORF">MELLADRAFT_104521</name>
</gene>
<keyword evidence="3" id="KW-1185">Reference proteome</keyword>